<feature type="domain" description="Cyclic nucleotide-binding" evidence="2">
    <location>
        <begin position="44"/>
        <end position="91"/>
    </location>
</feature>
<evidence type="ECO:0000313" key="4">
    <source>
        <dbReference type="Proteomes" id="UP000039865"/>
    </source>
</evidence>
<dbReference type="GO" id="GO:0005952">
    <property type="term" value="C:cAMP-dependent protein kinase complex"/>
    <property type="evidence" value="ECO:0007669"/>
    <property type="project" value="InterPro"/>
</dbReference>
<dbReference type="PROSITE" id="PS50042">
    <property type="entry name" value="CNMP_BINDING_3"/>
    <property type="match status" value="3"/>
</dbReference>
<dbReference type="InterPro" id="IPR000595">
    <property type="entry name" value="cNMP-bd_dom"/>
</dbReference>
<dbReference type="InterPro" id="IPR018490">
    <property type="entry name" value="cNMP-bd_dom_sf"/>
</dbReference>
<dbReference type="InterPro" id="IPR050503">
    <property type="entry name" value="cAMP-dep_PK_reg_su-like"/>
</dbReference>
<dbReference type="GO" id="GO:0004862">
    <property type="term" value="F:cAMP-dependent protein kinase inhibitor activity"/>
    <property type="evidence" value="ECO:0007669"/>
    <property type="project" value="TreeGrafter"/>
</dbReference>
<keyword evidence="4" id="KW-1185">Reference proteome</keyword>
<dbReference type="OrthoDB" id="68328at2759"/>
<dbReference type="GO" id="GO:0005829">
    <property type="term" value="C:cytosol"/>
    <property type="evidence" value="ECO:0007669"/>
    <property type="project" value="TreeGrafter"/>
</dbReference>
<dbReference type="AlphaFoldDB" id="A0A077ZTJ4"/>
<feature type="domain" description="Cyclic nucleotide-binding" evidence="2">
    <location>
        <begin position="197"/>
        <end position="270"/>
    </location>
</feature>
<dbReference type="GO" id="GO:0034236">
    <property type="term" value="F:protein kinase A catalytic subunit binding"/>
    <property type="evidence" value="ECO:0007669"/>
    <property type="project" value="TreeGrafter"/>
</dbReference>
<organism evidence="3 4">
    <name type="scientific">Stylonychia lemnae</name>
    <name type="common">Ciliate</name>
    <dbReference type="NCBI Taxonomy" id="5949"/>
    <lineage>
        <taxon>Eukaryota</taxon>
        <taxon>Sar</taxon>
        <taxon>Alveolata</taxon>
        <taxon>Ciliophora</taxon>
        <taxon>Intramacronucleata</taxon>
        <taxon>Spirotrichea</taxon>
        <taxon>Stichotrichia</taxon>
        <taxon>Sporadotrichida</taxon>
        <taxon>Oxytrichidae</taxon>
        <taxon>Stylonychinae</taxon>
        <taxon>Stylonychia</taxon>
    </lineage>
</organism>
<dbReference type="InParanoid" id="A0A077ZTJ4"/>
<evidence type="ECO:0000259" key="2">
    <source>
        <dbReference type="PROSITE" id="PS50042"/>
    </source>
</evidence>
<dbReference type="CDD" id="cd00038">
    <property type="entry name" value="CAP_ED"/>
    <property type="match status" value="2"/>
</dbReference>
<accession>A0A077ZTJ4</accession>
<dbReference type="PROSITE" id="PS00889">
    <property type="entry name" value="CNMP_BINDING_2"/>
    <property type="match status" value="1"/>
</dbReference>
<feature type="region of interest" description="Disordered" evidence="1">
    <location>
        <begin position="531"/>
        <end position="550"/>
    </location>
</feature>
<proteinExistence type="predicted"/>
<protein>
    <submittedName>
        <fullName evidence="3">Cyclic nucleotide-binding domain containing protein</fullName>
    </submittedName>
</protein>
<dbReference type="InterPro" id="IPR018488">
    <property type="entry name" value="cNMP-bd_CS"/>
</dbReference>
<dbReference type="EMBL" id="CCKQ01002150">
    <property type="protein sequence ID" value="CDW73238.1"/>
    <property type="molecule type" value="Genomic_DNA"/>
</dbReference>
<feature type="domain" description="Cyclic nucleotide-binding" evidence="2">
    <location>
        <begin position="273"/>
        <end position="323"/>
    </location>
</feature>
<dbReference type="PRINTS" id="PR00103">
    <property type="entry name" value="CAMPKINASE"/>
</dbReference>
<dbReference type="Proteomes" id="UP000039865">
    <property type="component" value="Unassembled WGS sequence"/>
</dbReference>
<dbReference type="PANTHER" id="PTHR11635">
    <property type="entry name" value="CAMP-DEPENDENT PROTEIN KINASE REGULATORY CHAIN"/>
    <property type="match status" value="1"/>
</dbReference>
<dbReference type="GO" id="GO:0030552">
    <property type="term" value="F:cAMP binding"/>
    <property type="evidence" value="ECO:0007669"/>
    <property type="project" value="TreeGrafter"/>
</dbReference>
<evidence type="ECO:0000313" key="3">
    <source>
        <dbReference type="EMBL" id="CDW73238.1"/>
    </source>
</evidence>
<gene>
    <name evidence="3" type="primary">Contig14823.g15789</name>
    <name evidence="3" type="ORF">STYLEM_2214</name>
</gene>
<evidence type="ECO:0000256" key="1">
    <source>
        <dbReference type="SAM" id="MobiDB-lite"/>
    </source>
</evidence>
<name>A0A077ZTJ4_STYLE</name>
<dbReference type="InterPro" id="IPR014710">
    <property type="entry name" value="RmlC-like_jellyroll"/>
</dbReference>
<reference evidence="3 4" key="1">
    <citation type="submission" date="2014-06" db="EMBL/GenBank/DDBJ databases">
        <authorList>
            <person name="Swart Estienne"/>
        </authorList>
    </citation>
    <scope>NUCLEOTIDE SEQUENCE [LARGE SCALE GENOMIC DNA]</scope>
    <source>
        <strain evidence="3 4">130c</strain>
    </source>
</reference>
<feature type="compositionally biased region" description="Basic and acidic residues" evidence="1">
    <location>
        <begin position="539"/>
        <end position="550"/>
    </location>
</feature>
<dbReference type="PANTHER" id="PTHR11635:SF152">
    <property type="entry name" value="CAMP-DEPENDENT PROTEIN KINASE TYPE I REGULATORY SUBUNIT-RELATED"/>
    <property type="match status" value="1"/>
</dbReference>
<sequence>MEQPILIPYKMIKNILKKLPKDRTEDDIKSLEIYLSTNQFFEKLQQQCDKEALHEAMRALQIQCLRTNSIVFQFGDFGDEFFIILNGKVSVQVPTQINLVCNQRDLMSYLVENFDLMMWRKIENGENLKKSAEYEKLARQMKIQTESQPAVTVPKESSSRIVTDSSSKSFMDAPVQQTEKEIKLSSLQYNSMVYSEVIQQYSVWILKEVAQLGKGMSFGELALITAKPRAATIVCAEDTDLAVLDKNNYERVVGKALRRKVNEKVEFLQQFRILSHINETQVQRLTYYLKEVKFNRGHVVYKIGQKVDGIYFIKEGEFELIREINVHKQMESYIAKARQTDMTMGQKLVLKKQTKLKQDPSVNKIRVAILGKGEIFGIEETQVELGDARLNTVICYKNDSLAYYMSLQDFKERVVGDKVLQDIEVENSLKKLFYKFRKAQIKIFGEQERDRYGVSEPDYSHPPPVLKLKDYIQNQNQTNYQKIIKEHLKNKGSLHSSLNEEMIKNDENFMSKFRKHQNRLKPILKDRDIKTQSSLSPEISHREKYRDLKSKSVQKQTQIVDLSSINKSPIKPKFEQPAEENLKVDLEETKKLLNRVSSGSFFKVITETLKQDEKTNNIDNTKAVIRVIDSIKNQNEQIFIRRTKVYENGLDKLDHIVYQNLKGKKLQNKKGDKASLSTKFKQKSHFDKASHHVRGSVETDYKDIDEKTQETQQDIMDTTENTLSKSKLINVQSHKVLPENDESNKSAHNKGNIINHSSIEAIKDPNFSQAQLARLQEQQYQLPKIKVYQEKKFNLLQNQSNLNNTSMLNQDYGGVPVGASSQYYNNKSNLISEEKFLPINSYRELENNNHFLPSSVNYSFVQKMKRKSQSMHKKTSSLGSATQQQQEFTNQQAKIKALFQKYLQDNQSYVANSESQIFDQSSYVRQMKQRSNHRKANSKSAMSGKEELIQFRNQIITQFNNSQIRLSLKQKHH</sequence>
<dbReference type="SUPFAM" id="SSF51206">
    <property type="entry name" value="cAMP-binding domain-like"/>
    <property type="match status" value="2"/>
</dbReference>
<dbReference type="Gene3D" id="2.60.120.10">
    <property type="entry name" value="Jelly Rolls"/>
    <property type="match status" value="3"/>
</dbReference>